<organism evidence="2 3">
    <name type="scientific">Microbispora corallina</name>
    <dbReference type="NCBI Taxonomy" id="83302"/>
    <lineage>
        <taxon>Bacteria</taxon>
        <taxon>Bacillati</taxon>
        <taxon>Actinomycetota</taxon>
        <taxon>Actinomycetes</taxon>
        <taxon>Streptosporangiales</taxon>
        <taxon>Streptosporangiaceae</taxon>
        <taxon>Microbispora</taxon>
    </lineage>
</organism>
<evidence type="ECO:0000313" key="2">
    <source>
        <dbReference type="EMBL" id="GIH44264.1"/>
    </source>
</evidence>
<dbReference type="SUPFAM" id="SSF55961">
    <property type="entry name" value="Bet v1-like"/>
    <property type="match status" value="1"/>
</dbReference>
<dbReference type="EMBL" id="BOOC01000055">
    <property type="protein sequence ID" value="GIH44264.1"/>
    <property type="molecule type" value="Genomic_DNA"/>
</dbReference>
<dbReference type="Proteomes" id="UP000603904">
    <property type="component" value="Unassembled WGS sequence"/>
</dbReference>
<gene>
    <name evidence="2" type="ORF">Mco01_72640</name>
</gene>
<sequence>MSRRAGAAGCSPTSAPGPYGPGIPEEIAIASIRHEIVIDARPETVWDAVRDVGAVHERLLPGRVLDTRIEGVERTLVFPHGGVVRELIVDVDDDARRLAYAVVEGARPPLAHHHAAFQVLPEGADRTRLVWTTDLLPDSAAPEVRVRMERGAEEMRRTLETAAGPGRP</sequence>
<dbReference type="Gene3D" id="3.30.530.20">
    <property type="match status" value="1"/>
</dbReference>
<dbReference type="RefSeq" id="WP_239104178.1">
    <property type="nucleotide sequence ID" value="NZ_BAAAGP010000055.1"/>
</dbReference>
<evidence type="ECO:0008006" key="4">
    <source>
        <dbReference type="Google" id="ProtNLM"/>
    </source>
</evidence>
<evidence type="ECO:0000256" key="1">
    <source>
        <dbReference type="SAM" id="MobiDB-lite"/>
    </source>
</evidence>
<dbReference type="Pfam" id="PF10604">
    <property type="entry name" value="Polyketide_cyc2"/>
    <property type="match status" value="1"/>
</dbReference>
<accession>A0ABQ4GAZ1</accession>
<reference evidence="2 3" key="1">
    <citation type="submission" date="2021-01" db="EMBL/GenBank/DDBJ databases">
        <title>Whole genome shotgun sequence of Microbispora corallina NBRC 16416.</title>
        <authorList>
            <person name="Komaki H."/>
            <person name="Tamura T."/>
        </authorList>
    </citation>
    <scope>NUCLEOTIDE SEQUENCE [LARGE SCALE GENOMIC DNA]</scope>
    <source>
        <strain evidence="2 3">NBRC 16416</strain>
    </source>
</reference>
<dbReference type="CDD" id="cd07821">
    <property type="entry name" value="PYR_PYL_RCAR_like"/>
    <property type="match status" value="1"/>
</dbReference>
<evidence type="ECO:0000313" key="3">
    <source>
        <dbReference type="Proteomes" id="UP000603904"/>
    </source>
</evidence>
<name>A0ABQ4GAZ1_9ACTN</name>
<dbReference type="InterPro" id="IPR019587">
    <property type="entry name" value="Polyketide_cyclase/dehydratase"/>
</dbReference>
<feature type="region of interest" description="Disordered" evidence="1">
    <location>
        <begin position="1"/>
        <end position="21"/>
    </location>
</feature>
<protein>
    <recommendedName>
        <fullName evidence="4">SRPBCC family protein</fullName>
    </recommendedName>
</protein>
<keyword evidence="3" id="KW-1185">Reference proteome</keyword>
<dbReference type="InterPro" id="IPR023393">
    <property type="entry name" value="START-like_dom_sf"/>
</dbReference>
<proteinExistence type="predicted"/>
<comment type="caution">
    <text evidence="2">The sequence shown here is derived from an EMBL/GenBank/DDBJ whole genome shotgun (WGS) entry which is preliminary data.</text>
</comment>